<evidence type="ECO:0000313" key="15">
    <source>
        <dbReference type="RefSeq" id="XP_018328649.1"/>
    </source>
</evidence>
<dbReference type="AlphaFoldDB" id="A0A1W4WXR6"/>
<evidence type="ECO:0000256" key="6">
    <source>
        <dbReference type="ARBA" id="ARBA00022729"/>
    </source>
</evidence>
<evidence type="ECO:0000256" key="4">
    <source>
        <dbReference type="ARBA" id="ARBA00021110"/>
    </source>
</evidence>
<evidence type="ECO:0000256" key="7">
    <source>
        <dbReference type="ARBA" id="ARBA00022824"/>
    </source>
</evidence>
<evidence type="ECO:0000256" key="8">
    <source>
        <dbReference type="ARBA" id="ARBA00022989"/>
    </source>
</evidence>
<evidence type="ECO:0000256" key="3">
    <source>
        <dbReference type="ARBA" id="ARBA00005610"/>
    </source>
</evidence>
<dbReference type="InterPro" id="IPR008856">
    <property type="entry name" value="TRAP_beta"/>
</dbReference>
<accession>A0A1W4WXR6</accession>
<evidence type="ECO:0000313" key="14">
    <source>
        <dbReference type="Proteomes" id="UP000192223"/>
    </source>
</evidence>
<evidence type="ECO:0000256" key="12">
    <source>
        <dbReference type="SAM" id="Phobius"/>
    </source>
</evidence>
<evidence type="ECO:0000256" key="9">
    <source>
        <dbReference type="ARBA" id="ARBA00023136"/>
    </source>
</evidence>
<reference evidence="15" key="1">
    <citation type="submission" date="2025-08" db="UniProtKB">
        <authorList>
            <consortium name="RefSeq"/>
        </authorList>
    </citation>
    <scope>IDENTIFICATION</scope>
    <source>
        <tissue evidence="15">Entire body</tissue>
    </source>
</reference>
<feature type="signal peptide" evidence="13">
    <location>
        <begin position="1"/>
        <end position="20"/>
    </location>
</feature>
<dbReference type="GO" id="GO:0005789">
    <property type="term" value="C:endoplasmic reticulum membrane"/>
    <property type="evidence" value="ECO:0007669"/>
    <property type="project" value="UniProtKB-SubCell"/>
</dbReference>
<evidence type="ECO:0000256" key="10">
    <source>
        <dbReference type="ARBA" id="ARBA00023180"/>
    </source>
</evidence>
<dbReference type="STRING" id="224129.A0A1W4WXR6"/>
<keyword evidence="6 13" id="KW-0732">Signal</keyword>
<sequence length="192" mass="21832">MKQVLFILCSVLVIFVRCNSEEETRARLLVSKHILNTYLVENMDINVKYSLFNIGNSAAVDVTLNDRSFGPEAFAVMGGQLKAHIDRIPSHSNYTHVVVVRPIRFGYFNFTSAEVTYKSDIEDTDFQVAWSSEPGEGGIIAFRDYNKRFSSHAFDWAAFAIMSLPSLAIPVFLWYSSKSKYEKLVKSSKRTH</sequence>
<keyword evidence="5 12" id="KW-0812">Transmembrane</keyword>
<dbReference type="RefSeq" id="XP_018328649.1">
    <property type="nucleotide sequence ID" value="XM_018473147.2"/>
</dbReference>
<dbReference type="Pfam" id="PF05753">
    <property type="entry name" value="TRAP_beta"/>
    <property type="match status" value="1"/>
</dbReference>
<keyword evidence="14" id="KW-1185">Reference proteome</keyword>
<protein>
    <recommendedName>
        <fullName evidence="4 11">Translocon-associated protein subunit beta</fullName>
        <shortName evidence="11">TRAP-beta</shortName>
    </recommendedName>
    <alternativeName>
        <fullName evidence="11">Signal sequence receptor subunit beta</fullName>
    </alternativeName>
</protein>
<keyword evidence="9 11" id="KW-0472">Membrane</keyword>
<gene>
    <name evidence="15" type="primary">LOC108739301</name>
</gene>
<feature type="transmembrane region" description="Helical" evidence="12">
    <location>
        <begin position="156"/>
        <end position="176"/>
    </location>
</feature>
<comment type="function">
    <text evidence="1 11">TRAP proteins are part of a complex whose function is to bind calcium to the ER membrane and thereby regulate the retention of ER resident proteins.</text>
</comment>
<dbReference type="PANTHER" id="PTHR12861:SF3">
    <property type="entry name" value="TRANSLOCON-ASSOCIATED PROTEIN SUBUNIT BETA"/>
    <property type="match status" value="1"/>
</dbReference>
<dbReference type="InParanoid" id="A0A1W4WXR6"/>
<dbReference type="KEGG" id="apln:108739301"/>
<name>A0A1W4WXR6_AGRPL</name>
<comment type="subcellular location">
    <subcellularLocation>
        <location evidence="2">Endoplasmic reticulum membrane</location>
        <topology evidence="2">Single-pass type I membrane protein</topology>
    </subcellularLocation>
</comment>
<keyword evidence="7 11" id="KW-0256">Endoplasmic reticulum</keyword>
<comment type="subunit">
    <text evidence="11">Heterotetramer of TRAP-alpha, TRAP-beta, TRAP-delta and TRAP-gamma.</text>
</comment>
<proteinExistence type="inferred from homology"/>
<keyword evidence="8 12" id="KW-1133">Transmembrane helix</keyword>
<evidence type="ECO:0000256" key="13">
    <source>
        <dbReference type="SAM" id="SignalP"/>
    </source>
</evidence>
<dbReference type="OrthoDB" id="5860827at2759"/>
<organism evidence="14 15">
    <name type="scientific">Agrilus planipennis</name>
    <name type="common">Emerald ash borer</name>
    <name type="synonym">Agrilus marcopoli</name>
    <dbReference type="NCBI Taxonomy" id="224129"/>
    <lineage>
        <taxon>Eukaryota</taxon>
        <taxon>Metazoa</taxon>
        <taxon>Ecdysozoa</taxon>
        <taxon>Arthropoda</taxon>
        <taxon>Hexapoda</taxon>
        <taxon>Insecta</taxon>
        <taxon>Pterygota</taxon>
        <taxon>Neoptera</taxon>
        <taxon>Endopterygota</taxon>
        <taxon>Coleoptera</taxon>
        <taxon>Polyphaga</taxon>
        <taxon>Elateriformia</taxon>
        <taxon>Buprestoidea</taxon>
        <taxon>Buprestidae</taxon>
        <taxon>Agrilinae</taxon>
        <taxon>Agrilus</taxon>
    </lineage>
</organism>
<dbReference type="PANTHER" id="PTHR12861">
    <property type="entry name" value="TRANSLOCON-ASSOCIATED PROTEIN, BETA SUBUNIT PRECURSOR TRAP-BETA SIGNAL SEQUENCE RECEPTOR BETA SUBUNIT"/>
    <property type="match status" value="1"/>
</dbReference>
<dbReference type="Proteomes" id="UP000192223">
    <property type="component" value="Unplaced"/>
</dbReference>
<evidence type="ECO:0000256" key="5">
    <source>
        <dbReference type="ARBA" id="ARBA00022692"/>
    </source>
</evidence>
<dbReference type="CTD" id="39768"/>
<evidence type="ECO:0000256" key="11">
    <source>
        <dbReference type="PIRNR" id="PIRNR016400"/>
    </source>
</evidence>
<dbReference type="GeneID" id="108739301"/>
<comment type="similarity">
    <text evidence="3 11">Belongs to the TRAP-beta family.</text>
</comment>
<keyword evidence="10" id="KW-0325">Glycoprotein</keyword>
<evidence type="ECO:0000256" key="1">
    <source>
        <dbReference type="ARBA" id="ARBA00002838"/>
    </source>
</evidence>
<evidence type="ECO:0000256" key="2">
    <source>
        <dbReference type="ARBA" id="ARBA00004115"/>
    </source>
</evidence>
<dbReference type="FunCoup" id="A0A1W4WXR6">
    <property type="interactions" value="1403"/>
</dbReference>
<feature type="chain" id="PRO_5010741041" description="Translocon-associated protein subunit beta" evidence="13">
    <location>
        <begin position="21"/>
        <end position="192"/>
    </location>
</feature>
<dbReference type="PIRSF" id="PIRSF016400">
    <property type="entry name" value="TRAP_beta"/>
    <property type="match status" value="1"/>
</dbReference>